<evidence type="ECO:0000256" key="4">
    <source>
        <dbReference type="ARBA" id="ARBA00022989"/>
    </source>
</evidence>
<keyword evidence="9" id="KW-1185">Reference proteome</keyword>
<dbReference type="Pfam" id="PF03772">
    <property type="entry name" value="Competence"/>
    <property type="match status" value="1"/>
</dbReference>
<dbReference type="RefSeq" id="WP_045779454.1">
    <property type="nucleotide sequence ID" value="NZ_LAJX01000119.1"/>
</dbReference>
<dbReference type="InterPro" id="IPR036866">
    <property type="entry name" value="RibonucZ/Hydroxyglut_hydro"/>
</dbReference>
<evidence type="ECO:0000256" key="2">
    <source>
        <dbReference type="ARBA" id="ARBA00022475"/>
    </source>
</evidence>
<dbReference type="InterPro" id="IPR004797">
    <property type="entry name" value="Competence_ComEC/Rec2"/>
</dbReference>
<accession>A0A0F3IID1</accession>
<comment type="caution">
    <text evidence="8">The sequence shown here is derived from an EMBL/GenBank/DDBJ whole genome shotgun (WGS) entry which is preliminary data.</text>
</comment>
<dbReference type="InterPro" id="IPR035681">
    <property type="entry name" value="ComA-like_MBL"/>
</dbReference>
<sequence length="760" mass="84248">MLSHAFALFIGVLCAQYLPELPDGRMLVVLVIFMLVTAWQRWWWLLALLVGLTWTIAIANNRLAQRLPENLAGKDLIISGQVLSLPDGDSKALRFDFAPDVSELKLPDKIRLSWYQATMSVKAGQYWRFNVRLKPPHGLLNPGGFDYERWALSENIGATGYIRPYPKPVLLEEGSAWRDINVLRQLISDYLAQHQHSALLTALTIGDGQGISREQWDVFRKTGTTHLIVISGSHIALVAGLVYWLVVKLWAYSGVLRYSAQKIAAVIAGLSGVFYSVLAGFSIPTQRAAIMLCVYMWALQQQRVYKPLSVLAIAVVAVVLFDPFAVFAPGFWLSFLAVFIIVYCLSGRLKQPGLVIETLTVNWASFVALTPIVLFYFQQFSLNAPIANLIAVPFISVIIVPLALIAVGLLFIWLDAAEWLLTQLDTLLAYGYQGLTTIAKLPYTTLTLSQPTWPSLLLALPAVLWLLAPKGIPMRGLALVLLLPLFFTEGDKPRVGEFNVTVLDVGQGLAVAIETAEHWLIYDTGAKFSSDSDIGLSVLIPFLRIHGVTALDSLVISHGDNDHIGGSASLLAEIPARQLYTSVPELLSAYQPELCRSGQHWQWEGVEFTMLAPSEQRLGSENNQSCVLKVSNGQYSVLLTGDIEAEAEAWLVEHQREQLATTVLLAPHHGSKTSSTTPFLLAVQPEAVIISAGYHNSFGHPHESVVKRYQQLGIHAVNTADKGALSLYFTQQRYALISQRESQARYWHNTQQFQLTTREE</sequence>
<keyword evidence="5 6" id="KW-0472">Membrane</keyword>
<feature type="transmembrane region" description="Helical" evidence="6">
    <location>
        <begin position="327"/>
        <end position="346"/>
    </location>
</feature>
<dbReference type="Gene3D" id="3.60.15.10">
    <property type="entry name" value="Ribonuclease Z/Hydroxyacylglutathione hydrolase-like"/>
    <property type="match status" value="1"/>
</dbReference>
<reference evidence="9" key="1">
    <citation type="submission" date="2015-03" db="EMBL/GenBank/DDBJ databases">
        <title>Draft genome sequence of a novel methanotroph (Sn10-6) isolated from flooded ricefield rhizosphere in India.</title>
        <authorList>
            <person name="Pandit P.S."/>
            <person name="Pore S.D."/>
            <person name="Arora P."/>
            <person name="Kapse N.G."/>
            <person name="Dhakephalkar P.K."/>
            <person name="Rahalkar M.C."/>
        </authorList>
    </citation>
    <scope>NUCLEOTIDE SEQUENCE [LARGE SCALE GENOMIC DNA]</scope>
    <source>
        <strain evidence="9">Sn10-6</strain>
    </source>
</reference>
<dbReference type="NCBIfam" id="TIGR00360">
    <property type="entry name" value="ComEC_N-term"/>
    <property type="match status" value="1"/>
</dbReference>
<feature type="domain" description="Metallo-beta-lactamase" evidence="7">
    <location>
        <begin position="507"/>
        <end position="694"/>
    </location>
</feature>
<dbReference type="GO" id="GO:0005886">
    <property type="term" value="C:plasma membrane"/>
    <property type="evidence" value="ECO:0007669"/>
    <property type="project" value="UniProtKB-SubCell"/>
</dbReference>
<gene>
    <name evidence="8" type="ORF">VZ94_12310</name>
</gene>
<evidence type="ECO:0000259" key="7">
    <source>
        <dbReference type="SMART" id="SM00849"/>
    </source>
</evidence>
<dbReference type="GO" id="GO:0030420">
    <property type="term" value="P:establishment of competence for transformation"/>
    <property type="evidence" value="ECO:0007669"/>
    <property type="project" value="InterPro"/>
</dbReference>
<keyword evidence="2" id="KW-1003">Cell membrane</keyword>
<evidence type="ECO:0000256" key="3">
    <source>
        <dbReference type="ARBA" id="ARBA00022692"/>
    </source>
</evidence>
<dbReference type="PANTHER" id="PTHR30619:SF1">
    <property type="entry name" value="RECOMBINATION PROTEIN 2"/>
    <property type="match status" value="1"/>
</dbReference>
<feature type="transmembrane region" description="Helical" evidence="6">
    <location>
        <begin position="358"/>
        <end position="377"/>
    </location>
</feature>
<keyword evidence="3 6" id="KW-0812">Transmembrane</keyword>
<dbReference type="InterPro" id="IPR001279">
    <property type="entry name" value="Metallo-B-lactamas"/>
</dbReference>
<feature type="transmembrane region" description="Helical" evidence="6">
    <location>
        <begin position="42"/>
        <end position="59"/>
    </location>
</feature>
<dbReference type="Proteomes" id="UP000033684">
    <property type="component" value="Unassembled WGS sequence"/>
</dbReference>
<dbReference type="InterPro" id="IPR052159">
    <property type="entry name" value="Competence_DNA_uptake"/>
</dbReference>
<feature type="transmembrane region" description="Helical" evidence="6">
    <location>
        <begin position="263"/>
        <end position="283"/>
    </location>
</feature>
<dbReference type="OrthoDB" id="9761531at2"/>
<evidence type="ECO:0000313" key="9">
    <source>
        <dbReference type="Proteomes" id="UP000033684"/>
    </source>
</evidence>
<comment type="subcellular location">
    <subcellularLocation>
        <location evidence="1">Cell membrane</location>
        <topology evidence="1">Multi-pass membrane protein</topology>
    </subcellularLocation>
</comment>
<dbReference type="NCBIfam" id="TIGR00361">
    <property type="entry name" value="ComEC_Rec2"/>
    <property type="match status" value="1"/>
</dbReference>
<dbReference type="SUPFAM" id="SSF56281">
    <property type="entry name" value="Metallo-hydrolase/oxidoreductase"/>
    <property type="match status" value="1"/>
</dbReference>
<name>A0A0F3IID1_9GAMM</name>
<reference evidence="8 9" key="2">
    <citation type="journal article" date="2016" name="Microb. Ecol.">
        <title>Genome Characteristics of a Novel Type I Methanotroph (Sn10-6) Isolated from a Flooded Indian Rice Field.</title>
        <authorList>
            <person name="Rahalkar M.C."/>
            <person name="Pandit P.S."/>
            <person name="Dhakephalkar P.K."/>
            <person name="Pore S."/>
            <person name="Arora P."/>
            <person name="Kapse N."/>
        </authorList>
    </citation>
    <scope>NUCLEOTIDE SEQUENCE [LARGE SCALE GENOMIC DNA]</scope>
    <source>
        <strain evidence="8 9">Sn10-6</strain>
    </source>
</reference>
<dbReference type="CDD" id="cd07731">
    <property type="entry name" value="ComA-like_MBL-fold"/>
    <property type="match status" value="1"/>
</dbReference>
<dbReference type="Pfam" id="PF00753">
    <property type="entry name" value="Lactamase_B"/>
    <property type="match status" value="1"/>
</dbReference>
<dbReference type="PANTHER" id="PTHR30619">
    <property type="entry name" value="DNA INTERNALIZATION/COMPETENCE PROTEIN COMEC/REC2"/>
    <property type="match status" value="1"/>
</dbReference>
<dbReference type="SMART" id="SM00849">
    <property type="entry name" value="Lactamase_B"/>
    <property type="match status" value="1"/>
</dbReference>
<proteinExistence type="predicted"/>
<dbReference type="EMBL" id="LAJX01000119">
    <property type="protein sequence ID" value="KJV06308.1"/>
    <property type="molecule type" value="Genomic_DNA"/>
</dbReference>
<dbReference type="Pfam" id="PF13567">
    <property type="entry name" value="DUF4131"/>
    <property type="match status" value="1"/>
</dbReference>
<keyword evidence="4 6" id="KW-1133">Transmembrane helix</keyword>
<organism evidence="8 9">
    <name type="scientific">Methylocucumis oryzae</name>
    <dbReference type="NCBI Taxonomy" id="1632867"/>
    <lineage>
        <taxon>Bacteria</taxon>
        <taxon>Pseudomonadati</taxon>
        <taxon>Pseudomonadota</taxon>
        <taxon>Gammaproteobacteria</taxon>
        <taxon>Methylococcales</taxon>
        <taxon>Methylococcaceae</taxon>
        <taxon>Methylocucumis</taxon>
    </lineage>
</organism>
<evidence type="ECO:0000313" key="8">
    <source>
        <dbReference type="EMBL" id="KJV06308.1"/>
    </source>
</evidence>
<feature type="transmembrane region" description="Helical" evidence="6">
    <location>
        <begin position="389"/>
        <end position="414"/>
    </location>
</feature>
<protein>
    <recommendedName>
        <fullName evidence="7">Metallo-beta-lactamase domain-containing protein</fullName>
    </recommendedName>
</protein>
<dbReference type="InterPro" id="IPR025405">
    <property type="entry name" value="DUF4131"/>
</dbReference>
<evidence type="ECO:0000256" key="5">
    <source>
        <dbReference type="ARBA" id="ARBA00023136"/>
    </source>
</evidence>
<feature type="transmembrane region" description="Helical" evidence="6">
    <location>
        <begin position="304"/>
        <end position="321"/>
    </location>
</feature>
<dbReference type="InterPro" id="IPR004477">
    <property type="entry name" value="ComEC_N"/>
</dbReference>
<feature type="transmembrane region" description="Helical" evidence="6">
    <location>
        <begin position="227"/>
        <end position="251"/>
    </location>
</feature>
<evidence type="ECO:0000256" key="1">
    <source>
        <dbReference type="ARBA" id="ARBA00004651"/>
    </source>
</evidence>
<dbReference type="AlphaFoldDB" id="A0A0F3IID1"/>
<dbReference type="PATRIC" id="fig|1632867.3.peg.658"/>
<evidence type="ECO:0000256" key="6">
    <source>
        <dbReference type="SAM" id="Phobius"/>
    </source>
</evidence>